<comment type="subcellular location">
    <subcellularLocation>
        <location evidence="1">Membrane</location>
        <topology evidence="1">Multi-pass membrane protein</topology>
    </subcellularLocation>
</comment>
<dbReference type="GO" id="GO:0016020">
    <property type="term" value="C:membrane"/>
    <property type="evidence" value="ECO:0007669"/>
    <property type="project" value="UniProtKB-SubCell"/>
</dbReference>
<keyword evidence="3 5" id="KW-1133">Transmembrane helix</keyword>
<keyword evidence="2 5" id="KW-0812">Transmembrane</keyword>
<accession>A0A1B4VGY8</accession>
<evidence type="ECO:0000256" key="2">
    <source>
        <dbReference type="ARBA" id="ARBA00022692"/>
    </source>
</evidence>
<evidence type="ECO:0000313" key="9">
    <source>
        <dbReference type="Proteomes" id="UP000218899"/>
    </source>
</evidence>
<feature type="transmembrane region" description="Helical" evidence="5">
    <location>
        <begin position="258"/>
        <end position="275"/>
    </location>
</feature>
<feature type="domain" description="EamA" evidence="7">
    <location>
        <begin position="146"/>
        <end position="275"/>
    </location>
</feature>
<sequence>MPAALRTALLTTAAMIAFATNSILCRLALANPAIDPASFTSLRLASGAAALALIVGGMRGRYRAGGDWTAAAMLFLYAVLFSFAYLYLTAGTGALILFGAVQLTMFAVGLRAGERFRPLSWLGLALAVAGLVYLVLPGVAAPSPLGAGLMAVAGVAWGVYSLRGRGTSDPLGATAGNFARAAPLALLVSVVFIADFDLTAGGAALAVASGALASGLGYVIWYAALGGLSATRAATVQLSVPVIAAFGGVLLLSEAITLRLLVSTVATLGGIALVLSQRGKKRC</sequence>
<dbReference type="InterPro" id="IPR050638">
    <property type="entry name" value="AA-Vitamin_Transporters"/>
</dbReference>
<dbReference type="PANTHER" id="PTHR32322">
    <property type="entry name" value="INNER MEMBRANE TRANSPORTER"/>
    <property type="match status" value="1"/>
</dbReference>
<feature type="transmembrane region" description="Helical" evidence="5">
    <location>
        <begin position="94"/>
        <end position="112"/>
    </location>
</feature>
<dbReference type="EMBL" id="AP014936">
    <property type="protein sequence ID" value="BAU50187.1"/>
    <property type="molecule type" value="Genomic_DNA"/>
</dbReference>
<feature type="chain" id="PRO_5008571437" evidence="6">
    <location>
        <begin position="20"/>
        <end position="283"/>
    </location>
</feature>
<keyword evidence="9" id="KW-1185">Reference proteome</keyword>
<name>A0A1B4VGY8_9GAMM</name>
<feature type="transmembrane region" description="Helical" evidence="5">
    <location>
        <begin position="70"/>
        <end position="88"/>
    </location>
</feature>
<organism evidence="8 9">
    <name type="scientific">Sulfurifustis variabilis</name>
    <dbReference type="NCBI Taxonomy" id="1675686"/>
    <lineage>
        <taxon>Bacteria</taxon>
        <taxon>Pseudomonadati</taxon>
        <taxon>Pseudomonadota</taxon>
        <taxon>Gammaproteobacteria</taxon>
        <taxon>Acidiferrobacterales</taxon>
        <taxon>Acidiferrobacteraceae</taxon>
        <taxon>Sulfurifustis</taxon>
    </lineage>
</organism>
<gene>
    <name evidence="8" type="ORF">SVA_3651</name>
</gene>
<dbReference type="Pfam" id="PF00892">
    <property type="entry name" value="EamA"/>
    <property type="match status" value="1"/>
</dbReference>
<reference evidence="8 9" key="1">
    <citation type="submission" date="2015-08" db="EMBL/GenBank/DDBJ databases">
        <title>Complete genome sequence of Sulfurifustis variabilis.</title>
        <authorList>
            <person name="Miura A."/>
            <person name="Kojima H."/>
            <person name="Fukui M."/>
        </authorList>
    </citation>
    <scope>NUCLEOTIDE SEQUENCE [LARGE SCALE GENOMIC DNA]</scope>
    <source>
        <strain evidence="9">skN76</strain>
    </source>
</reference>
<evidence type="ECO:0000259" key="7">
    <source>
        <dbReference type="Pfam" id="PF00892"/>
    </source>
</evidence>
<evidence type="ECO:0000256" key="4">
    <source>
        <dbReference type="ARBA" id="ARBA00023136"/>
    </source>
</evidence>
<dbReference type="OrthoDB" id="321830at2"/>
<evidence type="ECO:0000256" key="5">
    <source>
        <dbReference type="SAM" id="Phobius"/>
    </source>
</evidence>
<feature type="transmembrane region" description="Helical" evidence="5">
    <location>
        <begin position="174"/>
        <end position="194"/>
    </location>
</feature>
<dbReference type="InterPro" id="IPR037185">
    <property type="entry name" value="EmrE-like"/>
</dbReference>
<protein>
    <submittedName>
        <fullName evidence="8">Membrane protein</fullName>
    </submittedName>
</protein>
<feature type="transmembrane region" description="Helical" evidence="5">
    <location>
        <begin position="40"/>
        <end position="58"/>
    </location>
</feature>
<proteinExistence type="predicted"/>
<dbReference type="Proteomes" id="UP000218899">
    <property type="component" value="Chromosome"/>
</dbReference>
<dbReference type="RefSeq" id="WP_096462511.1">
    <property type="nucleotide sequence ID" value="NZ_AP014936.1"/>
</dbReference>
<evidence type="ECO:0000313" key="8">
    <source>
        <dbReference type="EMBL" id="BAU50187.1"/>
    </source>
</evidence>
<feature type="transmembrane region" description="Helical" evidence="5">
    <location>
        <begin position="145"/>
        <end position="162"/>
    </location>
</feature>
<feature type="transmembrane region" description="Helical" evidence="5">
    <location>
        <begin position="233"/>
        <end position="252"/>
    </location>
</feature>
<evidence type="ECO:0000256" key="6">
    <source>
        <dbReference type="SAM" id="SignalP"/>
    </source>
</evidence>
<feature type="transmembrane region" description="Helical" evidence="5">
    <location>
        <begin position="119"/>
        <end position="139"/>
    </location>
</feature>
<dbReference type="SUPFAM" id="SSF103481">
    <property type="entry name" value="Multidrug resistance efflux transporter EmrE"/>
    <property type="match status" value="2"/>
</dbReference>
<keyword evidence="6" id="KW-0732">Signal</keyword>
<dbReference type="KEGG" id="sva:SVA_3651"/>
<dbReference type="AlphaFoldDB" id="A0A1B4VGY8"/>
<evidence type="ECO:0000256" key="3">
    <source>
        <dbReference type="ARBA" id="ARBA00022989"/>
    </source>
</evidence>
<dbReference type="InterPro" id="IPR000620">
    <property type="entry name" value="EamA_dom"/>
</dbReference>
<dbReference type="PANTHER" id="PTHR32322:SF9">
    <property type="entry name" value="AMINO-ACID METABOLITE EFFLUX PUMP-RELATED"/>
    <property type="match status" value="1"/>
</dbReference>
<keyword evidence="4 5" id="KW-0472">Membrane</keyword>
<feature type="transmembrane region" description="Helical" evidence="5">
    <location>
        <begin position="200"/>
        <end position="221"/>
    </location>
</feature>
<evidence type="ECO:0000256" key="1">
    <source>
        <dbReference type="ARBA" id="ARBA00004141"/>
    </source>
</evidence>
<feature type="signal peptide" evidence="6">
    <location>
        <begin position="1"/>
        <end position="19"/>
    </location>
</feature>